<name>A0A7S3HXD2_9SPIT</name>
<accession>A0A7S3HXD2</accession>
<keyword evidence="1" id="KW-1133">Transmembrane helix</keyword>
<protein>
    <submittedName>
        <fullName evidence="2">Uncharacterized protein</fullName>
    </submittedName>
</protein>
<organism evidence="2">
    <name type="scientific">Favella ehrenbergii</name>
    <dbReference type="NCBI Taxonomy" id="182087"/>
    <lineage>
        <taxon>Eukaryota</taxon>
        <taxon>Sar</taxon>
        <taxon>Alveolata</taxon>
        <taxon>Ciliophora</taxon>
        <taxon>Intramacronucleata</taxon>
        <taxon>Spirotrichea</taxon>
        <taxon>Choreotrichia</taxon>
        <taxon>Tintinnida</taxon>
        <taxon>Xystonellidae</taxon>
        <taxon>Favella</taxon>
    </lineage>
</organism>
<keyword evidence="1" id="KW-0812">Transmembrane</keyword>
<dbReference type="EMBL" id="HBIE01006287">
    <property type="protein sequence ID" value="CAE0307046.1"/>
    <property type="molecule type" value="Transcribed_RNA"/>
</dbReference>
<feature type="transmembrane region" description="Helical" evidence="1">
    <location>
        <begin position="178"/>
        <end position="198"/>
    </location>
</feature>
<keyword evidence="1" id="KW-0472">Membrane</keyword>
<feature type="transmembrane region" description="Helical" evidence="1">
    <location>
        <begin position="47"/>
        <end position="75"/>
    </location>
</feature>
<evidence type="ECO:0000313" key="2">
    <source>
        <dbReference type="EMBL" id="CAE0307046.1"/>
    </source>
</evidence>
<dbReference type="AlphaFoldDB" id="A0A7S3HXD2"/>
<feature type="transmembrane region" description="Helical" evidence="1">
    <location>
        <begin position="87"/>
        <end position="111"/>
    </location>
</feature>
<reference evidence="2" key="1">
    <citation type="submission" date="2021-01" db="EMBL/GenBank/DDBJ databases">
        <authorList>
            <person name="Corre E."/>
            <person name="Pelletier E."/>
            <person name="Niang G."/>
            <person name="Scheremetjew M."/>
            <person name="Finn R."/>
            <person name="Kale V."/>
            <person name="Holt S."/>
            <person name="Cochrane G."/>
            <person name="Meng A."/>
            <person name="Brown T."/>
            <person name="Cohen L."/>
        </authorList>
    </citation>
    <scope>NUCLEOTIDE SEQUENCE</scope>
    <source>
        <strain evidence="2">Fehren 1</strain>
    </source>
</reference>
<feature type="transmembrane region" description="Helical" evidence="1">
    <location>
        <begin position="149"/>
        <end position="172"/>
    </location>
</feature>
<proteinExistence type="predicted"/>
<gene>
    <name evidence="2" type="ORF">FEHR0123_LOCUS1953</name>
</gene>
<sequence length="239" mass="28001">MNSENKPEQLHEDLLSHMRKAGNDPAALLDASFDIPQQKRKSCCMVFSLQTGIMIIFTTDIFNFVLLCCVTGMTAQSLAYDSTSTTAGFTMMTDGLCIILFFYRLAMGIMYMRNVLFPKKMDYQYIMEFGKLRWHTKRVKTMRIYFKNYALASNITSIFIFIQNLILFLALFNNHDMYFRYLFLLFMSAFTVLCLKFVNSHLEELDEQVTFRISKYSEAVAKREVLRRQQEEAQSQVTY</sequence>
<evidence type="ECO:0000256" key="1">
    <source>
        <dbReference type="SAM" id="Phobius"/>
    </source>
</evidence>